<keyword evidence="3 7" id="KW-1133">Transmembrane helix</keyword>
<evidence type="ECO:0000256" key="5">
    <source>
        <dbReference type="ARBA" id="ARBA00023239"/>
    </source>
</evidence>
<evidence type="ECO:0000313" key="10">
    <source>
        <dbReference type="Proteomes" id="UP000249499"/>
    </source>
</evidence>
<dbReference type="Gene3D" id="3.30.160.60">
    <property type="entry name" value="Classic Zinc Finger"/>
    <property type="match status" value="1"/>
</dbReference>
<evidence type="ECO:0000256" key="7">
    <source>
        <dbReference type="HAMAP-Rule" id="MF_02065"/>
    </source>
</evidence>
<comment type="catalytic activity">
    <reaction evidence="7">
        <text>a peptidoglycan chain = a peptidoglycan chain with N-acetyl-1,6-anhydromuramyl-[peptide] at the reducing end + a peptidoglycan chain with N-acetylglucosamine at the non-reducing end.</text>
        <dbReference type="EC" id="4.2.2.29"/>
    </reaction>
</comment>
<keyword evidence="1 7" id="KW-1003">Cell membrane</keyword>
<feature type="site" description="Important for catalytic activity" evidence="7">
    <location>
        <position position="256"/>
    </location>
</feature>
<dbReference type="PANTHER" id="PTHR30518">
    <property type="entry name" value="ENDOLYTIC MUREIN TRANSGLYCOSYLASE"/>
    <property type="match status" value="1"/>
</dbReference>
<keyword evidence="10" id="KW-1185">Reference proteome</keyword>
<evidence type="ECO:0000256" key="8">
    <source>
        <dbReference type="SAM" id="MobiDB-lite"/>
    </source>
</evidence>
<dbReference type="KEGG" id="rtu:PR017_04295"/>
<dbReference type="Gene3D" id="3.30.1490.480">
    <property type="entry name" value="Endolytic murein transglycosylase"/>
    <property type="match status" value="1"/>
</dbReference>
<comment type="function">
    <text evidence="7">Functions as a peptidoglycan terminase that cleaves nascent peptidoglycan strands endolytically to terminate their elongation.</text>
</comment>
<proteinExistence type="inferred from homology"/>
<dbReference type="Proteomes" id="UP000249499">
    <property type="component" value="Chromosome"/>
</dbReference>
<dbReference type="GO" id="GO:0071555">
    <property type="term" value="P:cell wall organization"/>
    <property type="evidence" value="ECO:0007669"/>
    <property type="project" value="UniProtKB-KW"/>
</dbReference>
<feature type="compositionally biased region" description="Basic and acidic residues" evidence="8">
    <location>
        <begin position="33"/>
        <end position="43"/>
    </location>
</feature>
<feature type="region of interest" description="Disordered" evidence="8">
    <location>
        <begin position="1"/>
        <end position="46"/>
    </location>
</feature>
<dbReference type="HAMAP" id="MF_02065">
    <property type="entry name" value="MltG"/>
    <property type="match status" value="1"/>
</dbReference>
<keyword evidence="5 7" id="KW-0456">Lyase</keyword>
<dbReference type="GO" id="GO:0009252">
    <property type="term" value="P:peptidoglycan biosynthetic process"/>
    <property type="evidence" value="ECO:0007669"/>
    <property type="project" value="UniProtKB-UniRule"/>
</dbReference>
<gene>
    <name evidence="7 9" type="primary">mltG</name>
    <name evidence="9" type="ORF">PR017_04295</name>
</gene>
<feature type="transmembrane region" description="Helical" evidence="7">
    <location>
        <begin position="53"/>
        <end position="78"/>
    </location>
</feature>
<name>A0AAF1KK06_9HYPH</name>
<evidence type="ECO:0000256" key="3">
    <source>
        <dbReference type="ARBA" id="ARBA00022989"/>
    </source>
</evidence>
<dbReference type="AlphaFoldDB" id="A0AAF1KK06"/>
<dbReference type="EC" id="4.2.2.29" evidence="7"/>
<keyword evidence="4 7" id="KW-0472">Membrane</keyword>
<dbReference type="GO" id="GO:0008932">
    <property type="term" value="F:lytic endotransglycosylase activity"/>
    <property type="evidence" value="ECO:0007669"/>
    <property type="project" value="UniProtKB-UniRule"/>
</dbReference>
<keyword evidence="2 7" id="KW-0812">Transmembrane</keyword>
<evidence type="ECO:0000256" key="1">
    <source>
        <dbReference type="ARBA" id="ARBA00022475"/>
    </source>
</evidence>
<organism evidence="9 10">
    <name type="scientific">Rhizobium tumorigenes</name>
    <dbReference type="NCBI Taxonomy" id="2041385"/>
    <lineage>
        <taxon>Bacteria</taxon>
        <taxon>Pseudomonadati</taxon>
        <taxon>Pseudomonadota</taxon>
        <taxon>Alphaproteobacteria</taxon>
        <taxon>Hyphomicrobiales</taxon>
        <taxon>Rhizobiaceae</taxon>
        <taxon>Rhizobium/Agrobacterium group</taxon>
        <taxon>Rhizobium</taxon>
    </lineage>
</organism>
<dbReference type="Pfam" id="PF02618">
    <property type="entry name" value="YceG"/>
    <property type="match status" value="1"/>
</dbReference>
<dbReference type="PANTHER" id="PTHR30518:SF2">
    <property type="entry name" value="ENDOLYTIC MUREIN TRANSGLYCOSYLASE"/>
    <property type="match status" value="1"/>
</dbReference>
<evidence type="ECO:0000313" key="9">
    <source>
        <dbReference type="EMBL" id="WFR96360.1"/>
    </source>
</evidence>
<dbReference type="GO" id="GO:0005886">
    <property type="term" value="C:plasma membrane"/>
    <property type="evidence" value="ECO:0007669"/>
    <property type="project" value="UniProtKB-SubCell"/>
</dbReference>
<protein>
    <recommendedName>
        <fullName evidence="7">Endolytic murein transglycosylase</fullName>
        <ecNumber evidence="7">4.2.2.29</ecNumber>
    </recommendedName>
    <alternativeName>
        <fullName evidence="7">Peptidoglycan lytic transglycosylase</fullName>
    </alternativeName>
    <alternativeName>
        <fullName evidence="7">Peptidoglycan polymerization terminase</fullName>
    </alternativeName>
</protein>
<evidence type="ECO:0000256" key="6">
    <source>
        <dbReference type="ARBA" id="ARBA00023316"/>
    </source>
</evidence>
<accession>A0AAF1KK06</accession>
<comment type="subcellular location">
    <subcellularLocation>
        <location evidence="7">Cell inner membrane</location>
        <topology evidence="7">Single-pass membrane protein</topology>
    </subcellularLocation>
</comment>
<evidence type="ECO:0000256" key="2">
    <source>
        <dbReference type="ARBA" id="ARBA00022692"/>
    </source>
</evidence>
<reference evidence="10" key="2">
    <citation type="journal article" date="2023" name="MicrobiologyOpen">
        <title>Genomics of the tumorigenes clade of the family Rhizobiaceae and description of Rhizobium rhododendri sp. nov.</title>
        <authorList>
            <person name="Kuzmanovic N."/>
            <person name="diCenzo G.C."/>
            <person name="Bunk B."/>
            <person name="Sproeer C."/>
            <person name="Fruehling A."/>
            <person name="Neumann-Schaal M."/>
            <person name="Overmann J."/>
            <person name="Smalla K."/>
        </authorList>
    </citation>
    <scope>NUCLEOTIDE SEQUENCE [LARGE SCALE GENOMIC DNA]</scope>
    <source>
        <strain evidence="10">1078</strain>
    </source>
</reference>
<keyword evidence="7" id="KW-0997">Cell inner membrane</keyword>
<comment type="similarity">
    <text evidence="7">Belongs to the transglycosylase MltG family.</text>
</comment>
<sequence length="404" mass="44258">MNDTNQNGDTPAGRDGHPGQKGPIIPKSPNEALRPERVPEPPKRSRKARSQMVIFLNFLMTLVVFVIALGVIGFYYVVSTYQSPGPLTTNANFIVRSGAGPSEIASRLEASNIISDARIFKYLAARQLRDGDTLKAGEYEIKAGASMKDIMELMESGKSILYSVTLPEGLTTRQIFNKLQADPILEGELPSALPPEGSLEPNTYKFSRGAKRAEIVDQMAAAQKKLVDQIWEKRDANLPFANKQELVILASIVEKETGLADERAHVASVFINRLAKNMRLQSDPTVIYGLFGGDGKPTDRPIYQSDLKKETPYNTYIIKGLPPTPIANPGRDALEATANPWKSQDLYFVADGSGGHVFSATLEEHNANVKRWRKILADKGVNSTDIVVDGQPEENGAVTPAKKK</sequence>
<dbReference type="CDD" id="cd08010">
    <property type="entry name" value="MltG_like"/>
    <property type="match status" value="1"/>
</dbReference>
<dbReference type="NCBIfam" id="TIGR00247">
    <property type="entry name" value="endolytic transglycosylase MltG"/>
    <property type="match status" value="1"/>
</dbReference>
<dbReference type="InterPro" id="IPR003770">
    <property type="entry name" value="MLTG-like"/>
</dbReference>
<dbReference type="EMBL" id="CP117255">
    <property type="protein sequence ID" value="WFR96360.1"/>
    <property type="molecule type" value="Genomic_DNA"/>
</dbReference>
<keyword evidence="6 7" id="KW-0961">Cell wall biogenesis/degradation</keyword>
<evidence type="ECO:0000256" key="4">
    <source>
        <dbReference type="ARBA" id="ARBA00023136"/>
    </source>
</evidence>
<reference evidence="9 10" key="1">
    <citation type="journal article" date="2018" name="Sci. Rep.">
        <title>Rhizobium tumorigenes sp. nov., a novel plant tumorigenic bacterium isolated from cane gall tumors on thornless blackberry.</title>
        <authorList>
            <person name="Kuzmanovi N."/>
            <person name="Smalla K."/>
            <person name="Gronow S."/>
            <person name="PuBawska J."/>
        </authorList>
    </citation>
    <scope>NUCLEOTIDE SEQUENCE [LARGE SCALE GENOMIC DNA]</scope>
    <source>
        <strain evidence="9 10">1078</strain>
    </source>
</reference>